<sequence>MEQALEELNQMKWLGPKCHDKREKAAWIDCLKLYQSTVLQLNQTLDKSTKHTDFDAQTWLSAALTFLDTCQNGFIELNVTKNIFPLMSNNVALMISNSLAINNSTTEQQDYKEGFPRWVSSGDRRLLWSELPIPDLVVAQDGSGDFCTIKEALDALMNMSHSGRFVIYVERGVYNECIEIELDMPNIMLVGDGWKNTIITGNRSHVGGFSTFDSATVSITGDGFIAQGITFHNTAGPQNGQAVALISLDFIFGNAAVVFQNCFIHGRTPINGNQIVITAQSRSDPNQNTGISFHRCRVAPAEDPKQLLRPFVAYLERPWRDYARVVYLRTYLDWFVPPEGWSQWGNQTDNLETLYYGEYKNYGPGSSTKSRVKWSGFHDMRNKTVAQNFSVAKLIGGDSWLPQAGIPFILDL</sequence>
<feature type="domain" description="Pectinesterase inhibitor" evidence="8">
    <location>
        <begin position="1"/>
        <end position="101"/>
    </location>
</feature>
<dbReference type="InterPro" id="IPR000070">
    <property type="entry name" value="Pectinesterase_cat"/>
</dbReference>
<dbReference type="Gene3D" id="1.20.140.40">
    <property type="entry name" value="Invertase/pectin methylesterase inhibitor family protein"/>
    <property type="match status" value="1"/>
</dbReference>
<evidence type="ECO:0000259" key="8">
    <source>
        <dbReference type="SMART" id="SM00856"/>
    </source>
</evidence>
<evidence type="ECO:0000256" key="6">
    <source>
        <dbReference type="ARBA" id="ARBA00023316"/>
    </source>
</evidence>
<comment type="catalytic activity">
    <reaction evidence="7">
        <text>[(1-&gt;4)-alpha-D-galacturonosyl methyl ester](n) + n H2O = [(1-&gt;4)-alpha-D-galacturonosyl](n) + n methanol + n H(+)</text>
        <dbReference type="Rhea" id="RHEA:22380"/>
        <dbReference type="Rhea" id="RHEA-COMP:14570"/>
        <dbReference type="Rhea" id="RHEA-COMP:14573"/>
        <dbReference type="ChEBI" id="CHEBI:15377"/>
        <dbReference type="ChEBI" id="CHEBI:15378"/>
        <dbReference type="ChEBI" id="CHEBI:17790"/>
        <dbReference type="ChEBI" id="CHEBI:140522"/>
        <dbReference type="ChEBI" id="CHEBI:140523"/>
        <dbReference type="EC" id="3.1.1.11"/>
    </reaction>
</comment>
<comment type="caution">
    <text evidence="9">The sequence shown here is derived from an EMBL/GenBank/DDBJ whole genome shotgun (WGS) entry which is preliminary data.</text>
</comment>
<dbReference type="InterPro" id="IPR006501">
    <property type="entry name" value="Pectinesterase_inhib_dom"/>
</dbReference>
<proteinExistence type="inferred from homology"/>
<dbReference type="GO" id="GO:0004857">
    <property type="term" value="F:enzyme inhibitor activity"/>
    <property type="evidence" value="ECO:0007669"/>
    <property type="project" value="InterPro"/>
</dbReference>
<keyword evidence="6" id="KW-0961">Cell wall biogenesis/degradation</keyword>
<evidence type="ECO:0000256" key="7">
    <source>
        <dbReference type="ARBA" id="ARBA00047928"/>
    </source>
</evidence>
<dbReference type="Proteomes" id="UP000306102">
    <property type="component" value="Unassembled WGS sequence"/>
</dbReference>
<evidence type="ECO:0000313" key="9">
    <source>
        <dbReference type="EMBL" id="THG18908.1"/>
    </source>
</evidence>
<dbReference type="GO" id="GO:0045490">
    <property type="term" value="P:pectin catabolic process"/>
    <property type="evidence" value="ECO:0007669"/>
    <property type="project" value="UniProtKB-UniPathway"/>
</dbReference>
<dbReference type="InterPro" id="IPR035513">
    <property type="entry name" value="Invertase/methylesterase_inhib"/>
</dbReference>
<dbReference type="CDD" id="cd15798">
    <property type="entry name" value="PMEI-like_3"/>
    <property type="match status" value="1"/>
</dbReference>
<dbReference type="STRING" id="542762.A0A4S4EQ76"/>
<dbReference type="NCBIfam" id="TIGR01614">
    <property type="entry name" value="PME_inhib"/>
    <property type="match status" value="1"/>
</dbReference>
<dbReference type="AlphaFoldDB" id="A0A4S4EQ76"/>
<dbReference type="EMBL" id="SDRB02002761">
    <property type="protein sequence ID" value="THG18908.1"/>
    <property type="molecule type" value="Genomic_DNA"/>
</dbReference>
<evidence type="ECO:0000256" key="2">
    <source>
        <dbReference type="ARBA" id="ARBA00006027"/>
    </source>
</evidence>
<evidence type="ECO:0000313" key="10">
    <source>
        <dbReference type="Proteomes" id="UP000306102"/>
    </source>
</evidence>
<dbReference type="SMART" id="SM00856">
    <property type="entry name" value="PMEI"/>
    <property type="match status" value="1"/>
</dbReference>
<dbReference type="PANTHER" id="PTHR31707">
    <property type="entry name" value="PECTINESTERASE"/>
    <property type="match status" value="1"/>
</dbReference>
<keyword evidence="5" id="KW-0063">Aspartyl esterase</keyword>
<keyword evidence="4" id="KW-0378">Hydrolase</keyword>
<dbReference type="SUPFAM" id="SSF51126">
    <property type="entry name" value="Pectin lyase-like"/>
    <property type="match status" value="1"/>
</dbReference>
<evidence type="ECO:0000256" key="5">
    <source>
        <dbReference type="ARBA" id="ARBA00023085"/>
    </source>
</evidence>
<dbReference type="Pfam" id="PF04043">
    <property type="entry name" value="PMEI"/>
    <property type="match status" value="1"/>
</dbReference>
<dbReference type="InterPro" id="IPR012334">
    <property type="entry name" value="Pectin_lyas_fold"/>
</dbReference>
<dbReference type="Gene3D" id="2.160.20.10">
    <property type="entry name" value="Single-stranded right-handed beta-helix, Pectin lyase-like"/>
    <property type="match status" value="2"/>
</dbReference>
<evidence type="ECO:0000256" key="1">
    <source>
        <dbReference type="ARBA" id="ARBA00005184"/>
    </source>
</evidence>
<dbReference type="GO" id="GO:0030599">
    <property type="term" value="F:pectinesterase activity"/>
    <property type="evidence" value="ECO:0007669"/>
    <property type="project" value="UniProtKB-EC"/>
</dbReference>
<gene>
    <name evidence="9" type="ORF">TEA_022355</name>
</gene>
<evidence type="ECO:0000256" key="3">
    <source>
        <dbReference type="ARBA" id="ARBA00007786"/>
    </source>
</evidence>
<name>A0A4S4EQ76_CAMSN</name>
<dbReference type="UniPathway" id="UPA00545">
    <property type="reaction ID" value="UER00823"/>
</dbReference>
<comment type="similarity">
    <text evidence="2">In the N-terminal section; belongs to the PMEI family.</text>
</comment>
<comment type="similarity">
    <text evidence="3">In the C-terminal section; belongs to the pectinesterase family.</text>
</comment>
<dbReference type="SUPFAM" id="SSF101148">
    <property type="entry name" value="Plant invertase/pectin methylesterase inhibitor"/>
    <property type="match status" value="1"/>
</dbReference>
<dbReference type="InterPro" id="IPR011050">
    <property type="entry name" value="Pectin_lyase_fold/virulence"/>
</dbReference>
<dbReference type="Pfam" id="PF01095">
    <property type="entry name" value="Pectinesterase"/>
    <property type="match status" value="2"/>
</dbReference>
<dbReference type="GO" id="GO:0042545">
    <property type="term" value="P:cell wall modification"/>
    <property type="evidence" value="ECO:0007669"/>
    <property type="project" value="InterPro"/>
</dbReference>
<reference evidence="9 10" key="1">
    <citation type="journal article" date="2018" name="Proc. Natl. Acad. Sci. U.S.A.">
        <title>Draft genome sequence of Camellia sinensis var. sinensis provides insights into the evolution of the tea genome and tea quality.</title>
        <authorList>
            <person name="Wei C."/>
            <person name="Yang H."/>
            <person name="Wang S."/>
            <person name="Zhao J."/>
            <person name="Liu C."/>
            <person name="Gao L."/>
            <person name="Xia E."/>
            <person name="Lu Y."/>
            <person name="Tai Y."/>
            <person name="She G."/>
            <person name="Sun J."/>
            <person name="Cao H."/>
            <person name="Tong W."/>
            <person name="Gao Q."/>
            <person name="Li Y."/>
            <person name="Deng W."/>
            <person name="Jiang X."/>
            <person name="Wang W."/>
            <person name="Chen Q."/>
            <person name="Zhang S."/>
            <person name="Li H."/>
            <person name="Wu J."/>
            <person name="Wang P."/>
            <person name="Li P."/>
            <person name="Shi C."/>
            <person name="Zheng F."/>
            <person name="Jian J."/>
            <person name="Huang B."/>
            <person name="Shan D."/>
            <person name="Shi M."/>
            <person name="Fang C."/>
            <person name="Yue Y."/>
            <person name="Li F."/>
            <person name="Li D."/>
            <person name="Wei S."/>
            <person name="Han B."/>
            <person name="Jiang C."/>
            <person name="Yin Y."/>
            <person name="Xia T."/>
            <person name="Zhang Z."/>
            <person name="Bennetzen J.L."/>
            <person name="Zhao S."/>
            <person name="Wan X."/>
        </authorList>
    </citation>
    <scope>NUCLEOTIDE SEQUENCE [LARGE SCALE GENOMIC DNA]</scope>
    <source>
        <strain evidence="10">cv. Shuchazao</strain>
        <tissue evidence="9">Leaf</tissue>
    </source>
</reference>
<accession>A0A4S4EQ76</accession>
<keyword evidence="10" id="KW-1185">Reference proteome</keyword>
<comment type="pathway">
    <text evidence="1">Glycan metabolism; pectin degradation; 2-dehydro-3-deoxy-D-gluconate from pectin: step 1/5.</text>
</comment>
<organism evidence="9 10">
    <name type="scientific">Camellia sinensis var. sinensis</name>
    <name type="common">China tea</name>
    <dbReference type="NCBI Taxonomy" id="542762"/>
    <lineage>
        <taxon>Eukaryota</taxon>
        <taxon>Viridiplantae</taxon>
        <taxon>Streptophyta</taxon>
        <taxon>Embryophyta</taxon>
        <taxon>Tracheophyta</taxon>
        <taxon>Spermatophyta</taxon>
        <taxon>Magnoliopsida</taxon>
        <taxon>eudicotyledons</taxon>
        <taxon>Gunneridae</taxon>
        <taxon>Pentapetalae</taxon>
        <taxon>asterids</taxon>
        <taxon>Ericales</taxon>
        <taxon>Theaceae</taxon>
        <taxon>Camellia</taxon>
    </lineage>
</organism>
<evidence type="ECO:0000256" key="4">
    <source>
        <dbReference type="ARBA" id="ARBA00022801"/>
    </source>
</evidence>
<protein>
    <recommendedName>
        <fullName evidence="8">Pectinesterase inhibitor domain-containing protein</fullName>
    </recommendedName>
</protein>